<dbReference type="EMBL" id="MUGO01000003">
    <property type="protein sequence ID" value="PQA96201.1"/>
    <property type="molecule type" value="Genomic_DNA"/>
</dbReference>
<protein>
    <submittedName>
        <fullName evidence="2">Uncharacterized protein</fullName>
    </submittedName>
</protein>
<proteinExistence type="predicted"/>
<dbReference type="AlphaFoldDB" id="A0A1N7KL30"/>
<evidence type="ECO:0000313" key="1">
    <source>
        <dbReference type="EMBL" id="PQA96201.1"/>
    </source>
</evidence>
<dbReference type="OrthoDB" id="1355945at2"/>
<dbReference type="EMBL" id="FTOJ01000001">
    <property type="protein sequence ID" value="SIS62321.1"/>
    <property type="molecule type" value="Genomic_DNA"/>
</dbReference>
<gene>
    <name evidence="1" type="ORF">B0A70_03515</name>
    <name evidence="2" type="ORF">SAMN05421796_101651</name>
</gene>
<dbReference type="Proteomes" id="UP000186246">
    <property type="component" value="Unassembled WGS sequence"/>
</dbReference>
<organism evidence="2 3">
    <name type="scientific">Chryseobacterium piscicola</name>
    <dbReference type="NCBI Taxonomy" id="551459"/>
    <lineage>
        <taxon>Bacteria</taxon>
        <taxon>Pseudomonadati</taxon>
        <taxon>Bacteroidota</taxon>
        <taxon>Flavobacteriia</taxon>
        <taxon>Flavobacteriales</taxon>
        <taxon>Weeksellaceae</taxon>
        <taxon>Chryseobacterium group</taxon>
        <taxon>Chryseobacterium</taxon>
    </lineage>
</organism>
<dbReference type="Proteomes" id="UP000238314">
    <property type="component" value="Unassembled WGS sequence"/>
</dbReference>
<name>A0A1N7KL30_9FLAO</name>
<dbReference type="RefSeq" id="WP_076449693.1">
    <property type="nucleotide sequence ID" value="NZ_FTOJ01000001.1"/>
</dbReference>
<reference evidence="3" key="3">
    <citation type="submission" date="2017-01" db="EMBL/GenBank/DDBJ databases">
        <authorList>
            <person name="Varghese N."/>
            <person name="Submissions S."/>
        </authorList>
    </citation>
    <scope>NUCLEOTIDE SEQUENCE [LARGE SCALE GENOMIC DNA]</scope>
    <source>
        <strain evidence="3">DSM 21068</strain>
    </source>
</reference>
<keyword evidence="4" id="KW-1185">Reference proteome</keyword>
<evidence type="ECO:0000313" key="2">
    <source>
        <dbReference type="EMBL" id="SIS62321.1"/>
    </source>
</evidence>
<evidence type="ECO:0000313" key="3">
    <source>
        <dbReference type="Proteomes" id="UP000186246"/>
    </source>
</evidence>
<sequence>MGQEFDSIERNGANSLSVDFIRAAVAQYRSNQLQCTADNLGLEDAHSIWFDLPTLKKFIADVENLARNADASVIDADLGVRMYYAAYPENLEDISVKNEYLKLHTLIMIPTKKQENSVGEIVHYDYNPLINSSDKRLALVTTKAMAQNHGSLAPPDSCEGELY</sequence>
<dbReference type="STRING" id="551459.SAMN05421796_101651"/>
<reference evidence="1 4" key="1">
    <citation type="submission" date="2016-11" db="EMBL/GenBank/DDBJ databases">
        <title>Whole genomes of Flavobacteriaceae.</title>
        <authorList>
            <person name="Stine C."/>
            <person name="Li C."/>
            <person name="Tadesse D."/>
        </authorList>
    </citation>
    <scope>NUCLEOTIDE SEQUENCE [LARGE SCALE GENOMIC DNA]</scope>
    <source>
        <strain evidence="1 4">DSM 21068</strain>
    </source>
</reference>
<accession>A0A1N7KL30</accession>
<evidence type="ECO:0000313" key="4">
    <source>
        <dbReference type="Proteomes" id="UP000238314"/>
    </source>
</evidence>
<reference evidence="2" key="2">
    <citation type="submission" date="2017-01" db="EMBL/GenBank/DDBJ databases">
        <authorList>
            <person name="Mah S.A."/>
            <person name="Swanson W.J."/>
            <person name="Moy G.W."/>
            <person name="Vacquier V.D."/>
        </authorList>
    </citation>
    <scope>NUCLEOTIDE SEQUENCE [LARGE SCALE GENOMIC DNA]</scope>
    <source>
        <strain evidence="2">DSM 21068</strain>
    </source>
</reference>